<dbReference type="OMA" id="VICESRR"/>
<evidence type="ECO:0000256" key="1">
    <source>
        <dbReference type="ARBA" id="ARBA00023157"/>
    </source>
</evidence>
<reference evidence="4 5" key="1">
    <citation type="journal article" date="2016" name="Genome Biol. Evol.">
        <title>Gene Family Evolution Reflects Adaptation to Soil Environmental Stressors in the Genome of the Collembolan Orchesella cincta.</title>
        <authorList>
            <person name="Faddeeva-Vakhrusheva A."/>
            <person name="Derks M.F."/>
            <person name="Anvar S.Y."/>
            <person name="Agamennone V."/>
            <person name="Suring W."/>
            <person name="Smit S."/>
            <person name="van Straalen N.M."/>
            <person name="Roelofs D."/>
        </authorList>
    </citation>
    <scope>NUCLEOTIDE SEQUENCE [LARGE SCALE GENOMIC DNA]</scope>
    <source>
        <tissue evidence="4">Mixed pool</tissue>
    </source>
</reference>
<dbReference type="InterPro" id="IPR001304">
    <property type="entry name" value="C-type_lectin-like"/>
</dbReference>
<dbReference type="Proteomes" id="UP000094527">
    <property type="component" value="Unassembled WGS sequence"/>
</dbReference>
<evidence type="ECO:0000256" key="2">
    <source>
        <dbReference type="SAM" id="Phobius"/>
    </source>
</evidence>
<feature type="transmembrane region" description="Helical" evidence="2">
    <location>
        <begin position="12"/>
        <end position="32"/>
    </location>
</feature>
<dbReference type="EMBL" id="LJIJ01000071">
    <property type="protein sequence ID" value="ODN03514.1"/>
    <property type="molecule type" value="Genomic_DNA"/>
</dbReference>
<gene>
    <name evidence="4" type="ORF">Ocin01_03158</name>
</gene>
<dbReference type="PROSITE" id="PS00615">
    <property type="entry name" value="C_TYPE_LECTIN_1"/>
    <property type="match status" value="1"/>
</dbReference>
<keyword evidence="2" id="KW-1133">Transmembrane helix</keyword>
<comment type="caution">
    <text evidence="4">The sequence shown here is derived from an EMBL/GenBank/DDBJ whole genome shotgun (WGS) entry which is preliminary data.</text>
</comment>
<proteinExistence type="predicted"/>
<evidence type="ECO:0000313" key="4">
    <source>
        <dbReference type="EMBL" id="ODN03514.1"/>
    </source>
</evidence>
<keyword evidence="5" id="KW-1185">Reference proteome</keyword>
<dbReference type="CDD" id="cd00037">
    <property type="entry name" value="CLECT"/>
    <property type="match status" value="1"/>
</dbReference>
<keyword evidence="2" id="KW-0472">Membrane</keyword>
<keyword evidence="4" id="KW-0430">Lectin</keyword>
<feature type="domain" description="C-type lectin" evidence="3">
    <location>
        <begin position="79"/>
        <end position="218"/>
    </location>
</feature>
<dbReference type="AlphaFoldDB" id="A0A1D2NE26"/>
<dbReference type="PANTHER" id="PTHR21407">
    <property type="entry name" value="RE43931P-RELATED"/>
    <property type="match status" value="1"/>
</dbReference>
<dbReference type="Gene3D" id="3.10.100.10">
    <property type="entry name" value="Mannose-Binding Protein A, subunit A"/>
    <property type="match status" value="1"/>
</dbReference>
<dbReference type="PROSITE" id="PS50041">
    <property type="entry name" value="C_TYPE_LECTIN_2"/>
    <property type="match status" value="1"/>
</dbReference>
<sequence>MVRVHTSETILAVNFVKFAFRILTVLLVFGFFQPVHNEPKNLSLPNPALCAARKTHFRLGKSGYYATWFEKDTRNLFLNWLDARNWCRDRCMDLISMETAEEIRKVKQLMKQSNIKYCWTSGRVCDFGHGCERKDLQPIEVNGWFWSGSGAKLRPTNERSELNDWSYTGAINKPQPDNREKKNGGYAESCLAVLNNYYNDGIKWHDVACHHIKSFVCEDSPELLNYARSINKNSRVRF</sequence>
<dbReference type="STRING" id="48709.A0A1D2NE26"/>
<keyword evidence="1" id="KW-1015">Disulfide bond</keyword>
<dbReference type="SUPFAM" id="SSF56436">
    <property type="entry name" value="C-type lectin-like"/>
    <property type="match status" value="1"/>
</dbReference>
<evidence type="ECO:0000259" key="3">
    <source>
        <dbReference type="PROSITE" id="PS50041"/>
    </source>
</evidence>
<evidence type="ECO:0000313" key="5">
    <source>
        <dbReference type="Proteomes" id="UP000094527"/>
    </source>
</evidence>
<dbReference type="InterPro" id="IPR018378">
    <property type="entry name" value="C-type_lectin_CS"/>
</dbReference>
<name>A0A1D2NE26_ORCCI</name>
<dbReference type="GO" id="GO:0030246">
    <property type="term" value="F:carbohydrate binding"/>
    <property type="evidence" value="ECO:0007669"/>
    <property type="project" value="UniProtKB-KW"/>
</dbReference>
<protein>
    <submittedName>
        <fullName evidence="4">L-selectin</fullName>
    </submittedName>
</protein>
<keyword evidence="2" id="KW-0812">Transmembrane</keyword>
<dbReference type="OrthoDB" id="8950604at2759"/>
<accession>A0A1D2NE26</accession>
<dbReference type="PANTHER" id="PTHR21407:SF3">
    <property type="entry name" value="LD12305P"/>
    <property type="match status" value="1"/>
</dbReference>
<organism evidence="4 5">
    <name type="scientific">Orchesella cincta</name>
    <name type="common">Springtail</name>
    <name type="synonym">Podura cincta</name>
    <dbReference type="NCBI Taxonomy" id="48709"/>
    <lineage>
        <taxon>Eukaryota</taxon>
        <taxon>Metazoa</taxon>
        <taxon>Ecdysozoa</taxon>
        <taxon>Arthropoda</taxon>
        <taxon>Hexapoda</taxon>
        <taxon>Collembola</taxon>
        <taxon>Entomobryomorpha</taxon>
        <taxon>Entomobryoidea</taxon>
        <taxon>Orchesellidae</taxon>
        <taxon>Orchesellinae</taxon>
        <taxon>Orchesella</taxon>
    </lineage>
</organism>
<dbReference type="InterPro" id="IPR016186">
    <property type="entry name" value="C-type_lectin-like/link_sf"/>
</dbReference>
<dbReference type="InterPro" id="IPR016187">
    <property type="entry name" value="CTDL_fold"/>
</dbReference>